<dbReference type="Proteomes" id="UP001152797">
    <property type="component" value="Unassembled WGS sequence"/>
</dbReference>
<reference evidence="3 4" key="2">
    <citation type="submission" date="2024-05" db="EMBL/GenBank/DDBJ databases">
        <authorList>
            <person name="Chen Y."/>
            <person name="Shah S."/>
            <person name="Dougan E. K."/>
            <person name="Thang M."/>
            <person name="Chan C."/>
        </authorList>
    </citation>
    <scope>NUCLEOTIDE SEQUENCE [LARGE SCALE GENOMIC DNA]</scope>
</reference>
<organism evidence="2">
    <name type="scientific">Cladocopium goreaui</name>
    <dbReference type="NCBI Taxonomy" id="2562237"/>
    <lineage>
        <taxon>Eukaryota</taxon>
        <taxon>Sar</taxon>
        <taxon>Alveolata</taxon>
        <taxon>Dinophyceae</taxon>
        <taxon>Suessiales</taxon>
        <taxon>Symbiodiniaceae</taxon>
        <taxon>Cladocopium</taxon>
    </lineage>
</organism>
<feature type="transmembrane region" description="Helical" evidence="1">
    <location>
        <begin position="176"/>
        <end position="193"/>
    </location>
</feature>
<comment type="caution">
    <text evidence="2">The sequence shown here is derived from an EMBL/GenBank/DDBJ whole genome shotgun (WGS) entry which is preliminary data.</text>
</comment>
<dbReference type="AlphaFoldDB" id="A0A9P1FSQ0"/>
<feature type="transmembrane region" description="Helical" evidence="1">
    <location>
        <begin position="141"/>
        <end position="164"/>
    </location>
</feature>
<keyword evidence="1" id="KW-0812">Transmembrane</keyword>
<dbReference type="EMBL" id="CAMXCT030001112">
    <property type="protein sequence ID" value="CAL4774063.1"/>
    <property type="molecule type" value="Genomic_DNA"/>
</dbReference>
<evidence type="ECO:0000256" key="1">
    <source>
        <dbReference type="SAM" id="Phobius"/>
    </source>
</evidence>
<keyword evidence="1" id="KW-1133">Transmembrane helix</keyword>
<sequence>MEVLARRLNCVQCFCPPRPEQDGHEVKATSVVSETALQTWKDRWLQAKRHAQGVAEVSCIVLSAADALRQLPFHLWTWQFTTSVAKMAGRLMYIHMLPSCQFIATIFLALNWVCNGFQIQMCGSDTRSPLLCGAAGAWNPAWPAIPITVFIVACSISMVFVVYLQPLERGHFRSSIWTSEAGGLPLTCGSSFWTLSGLVLWDCLLFAGILVLPYGIMVEILAFWNVAFRGNRFEYVTATKALATEMQNRPLLTT</sequence>
<gene>
    <name evidence="2" type="ORF">C1SCF055_LOCUS14076</name>
</gene>
<name>A0A9P1FSQ0_9DINO</name>
<evidence type="ECO:0000313" key="4">
    <source>
        <dbReference type="Proteomes" id="UP001152797"/>
    </source>
</evidence>
<feature type="transmembrane region" description="Helical" evidence="1">
    <location>
        <begin position="199"/>
        <end position="224"/>
    </location>
</feature>
<feature type="transmembrane region" description="Helical" evidence="1">
    <location>
        <begin position="100"/>
        <end position="121"/>
    </location>
</feature>
<evidence type="ECO:0000313" key="3">
    <source>
        <dbReference type="EMBL" id="CAL4774063.1"/>
    </source>
</evidence>
<evidence type="ECO:0000313" key="2">
    <source>
        <dbReference type="EMBL" id="CAI3986751.1"/>
    </source>
</evidence>
<accession>A0A9P1FSQ0</accession>
<dbReference type="EMBL" id="CAMXCT020001112">
    <property type="protein sequence ID" value="CAL1140126.1"/>
    <property type="molecule type" value="Genomic_DNA"/>
</dbReference>
<dbReference type="OrthoDB" id="5982228at2759"/>
<proteinExistence type="predicted"/>
<keyword evidence="1" id="KW-0472">Membrane</keyword>
<reference evidence="2" key="1">
    <citation type="submission" date="2022-10" db="EMBL/GenBank/DDBJ databases">
        <authorList>
            <person name="Chen Y."/>
            <person name="Dougan E. K."/>
            <person name="Chan C."/>
            <person name="Rhodes N."/>
            <person name="Thang M."/>
        </authorList>
    </citation>
    <scope>NUCLEOTIDE SEQUENCE</scope>
</reference>
<protein>
    <submittedName>
        <fullName evidence="2">Uncharacterized protein</fullName>
    </submittedName>
</protein>
<keyword evidence="4" id="KW-1185">Reference proteome</keyword>
<dbReference type="EMBL" id="CAMXCT010001112">
    <property type="protein sequence ID" value="CAI3986751.1"/>
    <property type="molecule type" value="Genomic_DNA"/>
</dbReference>